<dbReference type="InterPro" id="IPR037026">
    <property type="entry name" value="Vgr_OB-fold_dom_sf"/>
</dbReference>
<accession>A0A5E8UWM1</accession>
<reference evidence="2 3" key="1">
    <citation type="submission" date="2008-01" db="EMBL/GenBank/DDBJ databases">
        <authorList>
            <person name="Wagner-Dobler I."/>
            <person name="Ferriera S."/>
            <person name="Johnson J."/>
            <person name="Kravitz S."/>
            <person name="Beeson K."/>
            <person name="Sutton G."/>
            <person name="Rogers Y.-H."/>
            <person name="Friedman R."/>
            <person name="Frazier M."/>
            <person name="Venter J.C."/>
        </authorList>
    </citation>
    <scope>NUCLEOTIDE SEQUENCE [LARGE SCALE GENOMIC DNA]</scope>
    <source>
        <strain evidence="3">DSM 17067 / NCIMB 14079 / DFL-11</strain>
    </source>
</reference>
<proteinExistence type="predicted"/>
<reference evidence="2 3" key="2">
    <citation type="submission" date="2013-04" db="EMBL/GenBank/DDBJ databases">
        <authorList>
            <person name="Fiebig A."/>
            <person name="Pradella S."/>
            <person name="Wagner-Doebler I."/>
        </authorList>
    </citation>
    <scope>NUCLEOTIDE SEQUENCE [LARGE SCALE GENOMIC DNA]</scope>
    <source>
        <strain evidence="3">DSM 17067 / NCIMB 14079 / DFL-11</strain>
    </source>
</reference>
<dbReference type="Gene3D" id="2.40.50.230">
    <property type="entry name" value="Gp5 N-terminal domain"/>
    <property type="match status" value="1"/>
</dbReference>
<name>A0A5E8UWM1_ROSAD</name>
<evidence type="ECO:0000313" key="3">
    <source>
        <dbReference type="Proteomes" id="UP000004703"/>
    </source>
</evidence>
<feature type="region of interest" description="Disordered" evidence="1">
    <location>
        <begin position="142"/>
        <end position="168"/>
    </location>
</feature>
<dbReference type="AlphaFoldDB" id="A0A5E8UWM1"/>
<evidence type="ECO:0000256" key="1">
    <source>
        <dbReference type="SAM" id="MobiDB-lite"/>
    </source>
</evidence>
<comment type="caution">
    <text evidence="2">The sequence shown here is derived from an EMBL/GenBank/DDBJ whole genome shotgun (WGS) entry which is preliminary data.</text>
</comment>
<sequence>MFDVILAMKTDLEMLKTAFGNALKVGPIAELDARKGYRLKLGEEDGEPYLSPWYPHPESGGQTLSWVPLSKGQIVGVLNPGGDPNQGILLRGGFSGENGPPSEDLLANVFKALGIEISMKDGLLKVVGNVLVEGNADFNQGHLKAQGKNVGHDHGHVTAPPGPPGPPV</sequence>
<gene>
    <name evidence="2" type="ORF">SADFL11_00045970</name>
</gene>
<organism evidence="2 3">
    <name type="scientific">Roseibium alexandrii (strain DSM 17067 / NCIMB 14079 / DFL-11)</name>
    <name type="common">Labrenzia alexandrii</name>
    <dbReference type="NCBI Taxonomy" id="244592"/>
    <lineage>
        <taxon>Bacteria</taxon>
        <taxon>Pseudomonadati</taxon>
        <taxon>Pseudomonadota</taxon>
        <taxon>Alphaproteobacteria</taxon>
        <taxon>Hyphomicrobiales</taxon>
        <taxon>Stappiaceae</taxon>
        <taxon>Roseibium</taxon>
    </lineage>
</organism>
<protein>
    <submittedName>
        <fullName evidence="2">Phage P2 baseplate assembly protein gpV</fullName>
    </submittedName>
</protein>
<dbReference type="Proteomes" id="UP000004703">
    <property type="component" value="Chromosome"/>
</dbReference>
<evidence type="ECO:0000313" key="2">
    <source>
        <dbReference type="EMBL" id="RMX61872.1"/>
    </source>
</evidence>
<dbReference type="EMBL" id="ACCU02000003">
    <property type="protein sequence ID" value="RMX61872.1"/>
    <property type="molecule type" value="Genomic_DNA"/>
</dbReference>
<dbReference type="RefSeq" id="WP_050776209.1">
    <property type="nucleotide sequence ID" value="NZ_CM011002.1"/>
</dbReference>